<comment type="similarity">
    <text evidence="1 2">Belongs to the Iojap/RsfS family.</text>
</comment>
<name>A0ABX2T8Z7_9PROT</name>
<dbReference type="SUPFAM" id="SSF81301">
    <property type="entry name" value="Nucleotidyltransferase"/>
    <property type="match status" value="1"/>
</dbReference>
<comment type="subunit">
    <text evidence="2">Interacts with ribosomal protein uL14 (rplN).</text>
</comment>
<dbReference type="InterPro" id="IPR043519">
    <property type="entry name" value="NT_sf"/>
</dbReference>
<dbReference type="HAMAP" id="MF_01477">
    <property type="entry name" value="Iojap_RsfS"/>
    <property type="match status" value="1"/>
</dbReference>
<comment type="subcellular location">
    <subcellularLocation>
        <location evidence="2">Cytoplasm</location>
    </subcellularLocation>
</comment>
<organism evidence="3 4">
    <name type="scientific">Azospirillum oleiclasticum</name>
    <dbReference type="NCBI Taxonomy" id="2735135"/>
    <lineage>
        <taxon>Bacteria</taxon>
        <taxon>Pseudomonadati</taxon>
        <taxon>Pseudomonadota</taxon>
        <taxon>Alphaproteobacteria</taxon>
        <taxon>Rhodospirillales</taxon>
        <taxon>Azospirillaceae</taxon>
        <taxon>Azospirillum</taxon>
    </lineage>
</organism>
<dbReference type="RefSeq" id="WP_180282515.1">
    <property type="nucleotide sequence ID" value="NZ_JABFDB010000008.1"/>
</dbReference>
<dbReference type="InterPro" id="IPR004394">
    <property type="entry name" value="Iojap/RsfS/C7orf30"/>
</dbReference>
<evidence type="ECO:0000313" key="3">
    <source>
        <dbReference type="EMBL" id="NYZ20760.1"/>
    </source>
</evidence>
<dbReference type="NCBIfam" id="TIGR00090">
    <property type="entry name" value="rsfS_iojap_ybeB"/>
    <property type="match status" value="1"/>
</dbReference>
<dbReference type="EMBL" id="JABFDB010000008">
    <property type="protein sequence ID" value="NYZ20760.1"/>
    <property type="molecule type" value="Genomic_DNA"/>
</dbReference>
<evidence type="ECO:0000313" key="4">
    <source>
        <dbReference type="Proteomes" id="UP000584642"/>
    </source>
</evidence>
<keyword evidence="4" id="KW-1185">Reference proteome</keyword>
<keyword evidence="2" id="KW-0810">Translation regulation</keyword>
<dbReference type="Proteomes" id="UP000584642">
    <property type="component" value="Unassembled WGS sequence"/>
</dbReference>
<dbReference type="PANTHER" id="PTHR21043:SF0">
    <property type="entry name" value="MITOCHONDRIAL ASSEMBLY OF RIBOSOMAL LARGE SUBUNIT PROTEIN 1"/>
    <property type="match status" value="1"/>
</dbReference>
<accession>A0ABX2T8Z7</accession>
<protein>
    <recommendedName>
        <fullName evidence="2">Ribosomal silencing factor RsfS</fullName>
    </recommendedName>
</protein>
<proteinExistence type="inferred from homology"/>
<evidence type="ECO:0000256" key="2">
    <source>
        <dbReference type="HAMAP-Rule" id="MF_01477"/>
    </source>
</evidence>
<sequence>MAAHATLRPAPVHLELKALIEASLDADQADQIVSIDLSGKTSIADFMIVASGRNTRHIAAMAQHIRDKVKTAGLGEVEIEGMTQCDWVLIDAGDVIVHLFKPEVRSFYNIEKMWGHELPAMEPPRFSA</sequence>
<reference evidence="3 4" key="1">
    <citation type="submission" date="2020-05" db="EMBL/GenBank/DDBJ databases">
        <title>Azospirillum oleiclasticum sp. nov, a nitrogen-fixing and heavy crude oil-emulsifying bacterium isolated from the crude oil of Yumen Oilfield.</title>
        <authorList>
            <person name="Wu D."/>
            <person name="Cai M."/>
            <person name="Zhang X."/>
        </authorList>
    </citation>
    <scope>NUCLEOTIDE SEQUENCE [LARGE SCALE GENOMIC DNA]</scope>
    <source>
        <strain evidence="3 4">ROY-1-1-2</strain>
    </source>
</reference>
<evidence type="ECO:0000256" key="1">
    <source>
        <dbReference type="ARBA" id="ARBA00010574"/>
    </source>
</evidence>
<dbReference type="Gene3D" id="3.30.460.10">
    <property type="entry name" value="Beta Polymerase, domain 2"/>
    <property type="match status" value="1"/>
</dbReference>
<keyword evidence="2" id="KW-0963">Cytoplasm</keyword>
<dbReference type="PANTHER" id="PTHR21043">
    <property type="entry name" value="IOJAP SUPERFAMILY ORTHOLOG"/>
    <property type="match status" value="1"/>
</dbReference>
<comment type="caution">
    <text evidence="3">The sequence shown here is derived from an EMBL/GenBank/DDBJ whole genome shotgun (WGS) entry which is preliminary data.</text>
</comment>
<keyword evidence="2" id="KW-0678">Repressor</keyword>
<comment type="function">
    <text evidence="2">Functions as a ribosomal silencing factor. Interacts with ribosomal protein uL14 (rplN), blocking formation of intersubunit bridge B8. Prevents association of the 30S and 50S ribosomal subunits and the formation of functional ribosomes, thus repressing translation.</text>
</comment>
<dbReference type="Pfam" id="PF02410">
    <property type="entry name" value="RsfS"/>
    <property type="match status" value="1"/>
</dbReference>
<gene>
    <name evidence="2 3" type="primary">rsfS</name>
    <name evidence="3" type="ORF">HND93_13675</name>
</gene>